<proteinExistence type="predicted"/>
<feature type="transmembrane region" description="Helical" evidence="1">
    <location>
        <begin position="6"/>
        <end position="23"/>
    </location>
</feature>
<name>A0A1W1CR97_9ZZZZ</name>
<accession>A0A1W1CR97</accession>
<protein>
    <submittedName>
        <fullName evidence="2">Uncharacterized protein</fullName>
    </submittedName>
</protein>
<dbReference type="AlphaFoldDB" id="A0A1W1CR97"/>
<gene>
    <name evidence="2" type="ORF">MNB_SV-3-1303</name>
</gene>
<dbReference type="EMBL" id="FPHI01000040">
    <property type="protein sequence ID" value="SFV68408.1"/>
    <property type="molecule type" value="Genomic_DNA"/>
</dbReference>
<keyword evidence="1" id="KW-1133">Transmembrane helix</keyword>
<keyword evidence="1" id="KW-0472">Membrane</keyword>
<reference evidence="2" key="1">
    <citation type="submission" date="2016-10" db="EMBL/GenBank/DDBJ databases">
        <authorList>
            <person name="de Groot N.N."/>
        </authorList>
    </citation>
    <scope>NUCLEOTIDE SEQUENCE</scope>
</reference>
<evidence type="ECO:0000313" key="2">
    <source>
        <dbReference type="EMBL" id="SFV68408.1"/>
    </source>
</evidence>
<sequence>MVLRLEIIITILITMILSSALLFKYHTSLKPATEATKELEFTEATFIEVNTEKMQGHMYGTYGCIDKGVLSLENIVYSTEEIKCFRAKKGISRDNFLYLYQDVFLENINGYTYATTQATYNKKTEMLYITAPFVAKQDKNIIKGKSLIYDIHHKKALGSRINSVVYTTEK</sequence>
<organism evidence="2">
    <name type="scientific">hydrothermal vent metagenome</name>
    <dbReference type="NCBI Taxonomy" id="652676"/>
    <lineage>
        <taxon>unclassified sequences</taxon>
        <taxon>metagenomes</taxon>
        <taxon>ecological metagenomes</taxon>
    </lineage>
</organism>
<keyword evidence="1" id="KW-0812">Transmembrane</keyword>
<evidence type="ECO:0000256" key="1">
    <source>
        <dbReference type="SAM" id="Phobius"/>
    </source>
</evidence>